<reference evidence="1 2" key="1">
    <citation type="submission" date="2020-05" db="EMBL/GenBank/DDBJ databases">
        <title>Genetic diversity of Pseudomonas cichorii.</title>
        <authorList>
            <person name="Tani S."/>
            <person name="Yagi H."/>
            <person name="Hashimoto S."/>
            <person name="Iiyama K."/>
            <person name="Furuya N."/>
        </authorList>
    </citation>
    <scope>NUCLEOTIDE SEQUENCE [LARGE SCALE GENOMIC DNA]</scope>
    <source>
        <strain evidence="1 2">LMG 2162</strain>
    </source>
</reference>
<dbReference type="GeneID" id="45545136"/>
<name>A0ABQ1DT66_PSECI</name>
<comment type="caution">
    <text evidence="1">The sequence shown here is derived from an EMBL/GenBank/DDBJ whole genome shotgun (WGS) entry which is preliminary data.</text>
</comment>
<gene>
    <name evidence="1" type="ORF">PSCICP_41440</name>
</gene>
<accession>A0ABQ1DT66</accession>
<keyword evidence="2" id="KW-1185">Reference proteome</keyword>
<evidence type="ECO:0000313" key="1">
    <source>
        <dbReference type="EMBL" id="GFM94172.1"/>
    </source>
</evidence>
<sequence length="119" mass="12458">MSTQSVPTPSPLCEAGQPLSRLADQALENSRQRLTAGSAKVLHPLAPAPIRSTGHVTTGPTDRYTFLKGRAWACDMASSLSAMPVATVIERLTGATDGKPPSYVAGVQSVIEALQEASR</sequence>
<proteinExistence type="predicted"/>
<dbReference type="Proteomes" id="UP000614982">
    <property type="component" value="Unassembled WGS sequence"/>
</dbReference>
<protein>
    <submittedName>
        <fullName evidence="1">Uncharacterized protein</fullName>
    </submittedName>
</protein>
<evidence type="ECO:0000313" key="2">
    <source>
        <dbReference type="Proteomes" id="UP000614982"/>
    </source>
</evidence>
<dbReference type="EMBL" id="BLWA01000014">
    <property type="protein sequence ID" value="GFM94172.1"/>
    <property type="molecule type" value="Genomic_DNA"/>
</dbReference>
<organism evidence="1 2">
    <name type="scientific">Pseudomonas cichorii</name>
    <dbReference type="NCBI Taxonomy" id="36746"/>
    <lineage>
        <taxon>Bacteria</taxon>
        <taxon>Pseudomonadati</taxon>
        <taxon>Pseudomonadota</taxon>
        <taxon>Gammaproteobacteria</taxon>
        <taxon>Pseudomonadales</taxon>
        <taxon>Pseudomonadaceae</taxon>
        <taxon>Pseudomonas</taxon>
    </lineage>
</organism>
<dbReference type="RefSeq" id="WP_025258570.1">
    <property type="nucleotide sequence ID" value="NZ_BLWA01000014.1"/>
</dbReference>